<accession>A0A1H0B9S3</accession>
<gene>
    <name evidence="1" type="ORF">SAMN04489798_0270</name>
</gene>
<dbReference type="OrthoDB" id="9894871at2"/>
<evidence type="ECO:0000313" key="1">
    <source>
        <dbReference type="EMBL" id="SDN42371.1"/>
    </source>
</evidence>
<dbReference type="EMBL" id="LT629705">
    <property type="protein sequence ID" value="SDN42371.1"/>
    <property type="molecule type" value="Genomic_DNA"/>
</dbReference>
<sequence>MTDRELIYRHAKGAPWNKAHGASLHLPVEDDEKALAVKFVYWPKGQSDNTAFDPGGLVFEICEWRKVLSPEGEKHWNIRFRKAIEVPGTVSALFTHDDVALARGIRELFGRGTIIEVEGLVAETEGQPYLAIKGAKEAMARFYGVDSASIMVTLQQ</sequence>
<dbReference type="RefSeq" id="WP_090175897.1">
    <property type="nucleotide sequence ID" value="NZ_LT629705.1"/>
</dbReference>
<proteinExistence type="predicted"/>
<dbReference type="AlphaFoldDB" id="A0A1H0B9S3"/>
<organism evidence="1 2">
    <name type="scientific">Pseudomonas arsenicoxydans</name>
    <dbReference type="NCBI Taxonomy" id="702115"/>
    <lineage>
        <taxon>Bacteria</taxon>
        <taxon>Pseudomonadati</taxon>
        <taxon>Pseudomonadota</taxon>
        <taxon>Gammaproteobacteria</taxon>
        <taxon>Pseudomonadales</taxon>
        <taxon>Pseudomonadaceae</taxon>
        <taxon>Pseudomonas</taxon>
    </lineage>
</organism>
<protein>
    <submittedName>
        <fullName evidence="1">Uncharacterized protein</fullName>
    </submittedName>
</protein>
<evidence type="ECO:0000313" key="2">
    <source>
        <dbReference type="Proteomes" id="UP000198827"/>
    </source>
</evidence>
<name>A0A1H0B9S3_9PSED</name>
<reference evidence="1 2" key="1">
    <citation type="submission" date="2016-10" db="EMBL/GenBank/DDBJ databases">
        <authorList>
            <person name="de Groot N.N."/>
        </authorList>
    </citation>
    <scope>NUCLEOTIDE SEQUENCE [LARGE SCALE GENOMIC DNA]</scope>
    <source>
        <strain evidence="1 2">CECT 7543</strain>
    </source>
</reference>
<dbReference type="Proteomes" id="UP000198827">
    <property type="component" value="Chromosome I"/>
</dbReference>